<dbReference type="PANTHER" id="PTHR35526">
    <property type="entry name" value="ANTI-SIGMA-F FACTOR RSBW-RELATED"/>
    <property type="match status" value="1"/>
</dbReference>
<dbReference type="Gene3D" id="3.30.565.10">
    <property type="entry name" value="Histidine kinase-like ATPase, C-terminal domain"/>
    <property type="match status" value="1"/>
</dbReference>
<comment type="caution">
    <text evidence="4">The sequence shown here is derived from an EMBL/GenBank/DDBJ whole genome shotgun (WGS) entry which is preliminary data.</text>
</comment>
<feature type="domain" description="Histidine kinase/HSP90-like ATPase" evidence="3">
    <location>
        <begin position="56"/>
        <end position="149"/>
    </location>
</feature>
<dbReference type="InterPro" id="IPR003594">
    <property type="entry name" value="HATPase_dom"/>
</dbReference>
<dbReference type="InterPro" id="IPR050267">
    <property type="entry name" value="Anti-sigma-factor_SerPK"/>
</dbReference>
<feature type="region of interest" description="Disordered" evidence="2">
    <location>
        <begin position="47"/>
        <end position="66"/>
    </location>
</feature>
<evidence type="ECO:0000256" key="1">
    <source>
        <dbReference type="ARBA" id="ARBA00022527"/>
    </source>
</evidence>
<dbReference type="AlphaFoldDB" id="A0AA41Q8Y4"/>
<reference evidence="4" key="1">
    <citation type="submission" date="2022-01" db="EMBL/GenBank/DDBJ databases">
        <title>Genome-Based Taxonomic Classification of the Phylum Actinobacteria.</title>
        <authorList>
            <person name="Gao Y."/>
        </authorList>
    </citation>
    <scope>NUCLEOTIDE SEQUENCE</scope>
    <source>
        <strain evidence="4">KLBMP 8922</strain>
    </source>
</reference>
<sequence length="160" mass="16320">MTSGEEPEPAVRVEVVRGGTLVVHLDGSPGSVRAARLAAEQFLATDAPHVPDRPPAAGAAPGGAPKASVDTLMVVGELVANACRHAPGPCRLTLRCTPSGAEITVRDGGDRQPLDRGVRAPGYGLMIVKRLTGGVRVLSHGGGKTVQATVPFAGVRPRLG</sequence>
<dbReference type="InterPro" id="IPR036890">
    <property type="entry name" value="HATPase_C_sf"/>
</dbReference>
<organism evidence="4 5">
    <name type="scientific">Yinghuangia soli</name>
    <dbReference type="NCBI Taxonomy" id="2908204"/>
    <lineage>
        <taxon>Bacteria</taxon>
        <taxon>Bacillati</taxon>
        <taxon>Actinomycetota</taxon>
        <taxon>Actinomycetes</taxon>
        <taxon>Kitasatosporales</taxon>
        <taxon>Streptomycetaceae</taxon>
        <taxon>Yinghuangia</taxon>
    </lineage>
</organism>
<evidence type="ECO:0000313" key="5">
    <source>
        <dbReference type="Proteomes" id="UP001165378"/>
    </source>
</evidence>
<dbReference type="GO" id="GO:0004674">
    <property type="term" value="F:protein serine/threonine kinase activity"/>
    <property type="evidence" value="ECO:0007669"/>
    <property type="project" value="UniProtKB-KW"/>
</dbReference>
<gene>
    <name evidence="4" type="ORF">LZ495_40325</name>
</gene>
<evidence type="ECO:0000259" key="3">
    <source>
        <dbReference type="Pfam" id="PF13581"/>
    </source>
</evidence>
<feature type="compositionally biased region" description="Low complexity" evidence="2">
    <location>
        <begin position="55"/>
        <end position="65"/>
    </location>
</feature>
<dbReference type="PANTHER" id="PTHR35526:SF3">
    <property type="entry name" value="ANTI-SIGMA-F FACTOR RSBW"/>
    <property type="match status" value="1"/>
</dbReference>
<dbReference type="GO" id="GO:0005524">
    <property type="term" value="F:ATP binding"/>
    <property type="evidence" value="ECO:0007669"/>
    <property type="project" value="UniProtKB-KW"/>
</dbReference>
<keyword evidence="1" id="KW-0723">Serine/threonine-protein kinase</keyword>
<evidence type="ECO:0000313" key="4">
    <source>
        <dbReference type="EMBL" id="MCF2533437.1"/>
    </source>
</evidence>
<dbReference type="EMBL" id="JAKFHA010000049">
    <property type="protein sequence ID" value="MCF2533437.1"/>
    <property type="molecule type" value="Genomic_DNA"/>
</dbReference>
<keyword evidence="4" id="KW-0547">Nucleotide-binding</keyword>
<dbReference type="Pfam" id="PF13581">
    <property type="entry name" value="HATPase_c_2"/>
    <property type="match status" value="1"/>
</dbReference>
<dbReference type="SUPFAM" id="SSF55874">
    <property type="entry name" value="ATPase domain of HSP90 chaperone/DNA topoisomerase II/histidine kinase"/>
    <property type="match status" value="1"/>
</dbReference>
<keyword evidence="1" id="KW-0418">Kinase</keyword>
<evidence type="ECO:0000256" key="2">
    <source>
        <dbReference type="SAM" id="MobiDB-lite"/>
    </source>
</evidence>
<keyword evidence="1" id="KW-0808">Transferase</keyword>
<keyword evidence="5" id="KW-1185">Reference proteome</keyword>
<protein>
    <submittedName>
        <fullName evidence="4">ATP-binding protein</fullName>
    </submittedName>
</protein>
<proteinExistence type="predicted"/>
<accession>A0AA41Q8Y4</accession>
<dbReference type="CDD" id="cd16936">
    <property type="entry name" value="HATPase_RsbW-like"/>
    <property type="match status" value="1"/>
</dbReference>
<name>A0AA41Q8Y4_9ACTN</name>
<keyword evidence="4" id="KW-0067">ATP-binding</keyword>
<dbReference type="Proteomes" id="UP001165378">
    <property type="component" value="Unassembled WGS sequence"/>
</dbReference>
<dbReference type="RefSeq" id="WP_235058211.1">
    <property type="nucleotide sequence ID" value="NZ_JAKFHA010000049.1"/>
</dbReference>